<dbReference type="InterPro" id="IPR007016">
    <property type="entry name" value="O-antigen_ligase-rel_domated"/>
</dbReference>
<evidence type="ECO:0000313" key="7">
    <source>
        <dbReference type="EMBL" id="MBB1094881.1"/>
    </source>
</evidence>
<feature type="transmembrane region" description="Helical" evidence="5">
    <location>
        <begin position="126"/>
        <end position="147"/>
    </location>
</feature>
<gene>
    <name evidence="7" type="ORF">H5R92_01430</name>
</gene>
<evidence type="ECO:0000256" key="2">
    <source>
        <dbReference type="ARBA" id="ARBA00022692"/>
    </source>
</evidence>
<feature type="transmembrane region" description="Helical" evidence="5">
    <location>
        <begin position="229"/>
        <end position="244"/>
    </location>
</feature>
<evidence type="ECO:0000256" key="3">
    <source>
        <dbReference type="ARBA" id="ARBA00022989"/>
    </source>
</evidence>
<dbReference type="Proteomes" id="UP000534578">
    <property type="component" value="Unassembled WGS sequence"/>
</dbReference>
<organism evidence="7 8">
    <name type="scientific">Limosilactobacillus agrestis</name>
    <dbReference type="NCBI Taxonomy" id="2759748"/>
    <lineage>
        <taxon>Bacteria</taxon>
        <taxon>Bacillati</taxon>
        <taxon>Bacillota</taxon>
        <taxon>Bacilli</taxon>
        <taxon>Lactobacillales</taxon>
        <taxon>Lactobacillaceae</taxon>
        <taxon>Limosilactobacillus</taxon>
    </lineage>
</organism>
<feature type="transmembrane region" description="Helical" evidence="5">
    <location>
        <begin position="368"/>
        <end position="386"/>
    </location>
</feature>
<evidence type="ECO:0000256" key="5">
    <source>
        <dbReference type="SAM" id="Phobius"/>
    </source>
</evidence>
<feature type="transmembrane region" description="Helical" evidence="5">
    <location>
        <begin position="207"/>
        <end position="223"/>
    </location>
</feature>
<feature type="transmembrane region" description="Helical" evidence="5">
    <location>
        <begin position="41"/>
        <end position="58"/>
    </location>
</feature>
<evidence type="ECO:0000313" key="8">
    <source>
        <dbReference type="Proteomes" id="UP000534578"/>
    </source>
</evidence>
<evidence type="ECO:0000259" key="6">
    <source>
        <dbReference type="Pfam" id="PF04932"/>
    </source>
</evidence>
<feature type="domain" description="O-antigen ligase-related" evidence="6">
    <location>
        <begin position="215"/>
        <end position="350"/>
    </location>
</feature>
<sequence>MDIPSGKKALSIFTIILLIVNYKFFYLFALPGTLGQITNELVYTFFSLIFFGIALVISKKHNLFLFNNFIILLFVFLLFEAIFTIFTYQEPFSSSFKEIIPFLSLFSYYVFSLLCQIDLDEFLKILIIVSTIAVIIAIVELILYTFFGLSIFKFYSFNYGVQTDQFSQLFNNMRNGRQRLLISNLVDFSAVISIGCLFDKNIKISKAILISNIVLTIFYEFYVSQTRSMIMYILIIGVLVFVFSRKGFSKIGGITVLIFGAAFAILEVYNKFLSLMLGDYSYYHRLEELSFYIDRFKTNPILGIGLLGNKPIFVEDYYLVHGPEINSPMSYTDVGVVGMLGKYGLFGLIFSIYLPLKTWKLNSKYSNVLLMSIFFFFCFSLINLSLFDSERLPVLAVSIAIIDGIVKKESRIKIERKKDAN</sequence>
<dbReference type="RefSeq" id="WP_182577854.1">
    <property type="nucleotide sequence ID" value="NZ_JACIVE010000017.1"/>
</dbReference>
<evidence type="ECO:0000256" key="4">
    <source>
        <dbReference type="ARBA" id="ARBA00023136"/>
    </source>
</evidence>
<reference evidence="7 8" key="1">
    <citation type="submission" date="2020-07" db="EMBL/GenBank/DDBJ databases">
        <title>Description of Limosilactobacillus balticus sp. nov., Limosilactobacillus agrestis sp. nov., Limosilactobacillus albertensis sp. nov., Limosilactobacillus rudii sp. nov., Limosilactobacillus fastidiosus sp. nov., five novel Limosilactobacillus species isolated from the vertebrate gastrointestinal tract, and proposal of 6 subspecies of Limosilactobacillus reuteri adapted to the gastrointestinal tract of specific vertebrate hosts.</title>
        <authorList>
            <person name="Li F."/>
            <person name="Cheng C."/>
            <person name="Zheng J."/>
            <person name="Quevedo R.M."/>
            <person name="Li J."/>
            <person name="Roos S."/>
            <person name="Gaenzle M.G."/>
            <person name="Walter J."/>
        </authorList>
    </citation>
    <scope>NUCLEOTIDE SEQUENCE [LARGE SCALE GENOMIC DNA]</scope>
    <source>
        <strain evidence="7 8">BG-MG3-A</strain>
    </source>
</reference>
<dbReference type="Pfam" id="PF04932">
    <property type="entry name" value="Wzy_C"/>
    <property type="match status" value="1"/>
</dbReference>
<feature type="transmembrane region" description="Helical" evidence="5">
    <location>
        <begin position="336"/>
        <end position="356"/>
    </location>
</feature>
<dbReference type="EMBL" id="JACIVE010000017">
    <property type="protein sequence ID" value="MBB1094881.1"/>
    <property type="molecule type" value="Genomic_DNA"/>
</dbReference>
<accession>A0A7W3UG84</accession>
<keyword evidence="3 5" id="KW-1133">Transmembrane helix</keyword>
<comment type="subcellular location">
    <subcellularLocation>
        <location evidence="1">Membrane</location>
        <topology evidence="1">Multi-pass membrane protein</topology>
    </subcellularLocation>
</comment>
<feature type="transmembrane region" description="Helical" evidence="5">
    <location>
        <begin position="99"/>
        <end position="119"/>
    </location>
</feature>
<dbReference type="PANTHER" id="PTHR37422:SF17">
    <property type="entry name" value="O-ANTIGEN LIGASE"/>
    <property type="match status" value="1"/>
</dbReference>
<dbReference type="PANTHER" id="PTHR37422">
    <property type="entry name" value="TEICHURONIC ACID BIOSYNTHESIS PROTEIN TUAE"/>
    <property type="match status" value="1"/>
</dbReference>
<feature type="transmembrane region" description="Helical" evidence="5">
    <location>
        <begin position="65"/>
        <end position="87"/>
    </location>
</feature>
<keyword evidence="4 5" id="KW-0472">Membrane</keyword>
<protein>
    <recommendedName>
        <fullName evidence="6">O-antigen ligase-related domain-containing protein</fullName>
    </recommendedName>
</protein>
<feature type="transmembrane region" description="Helical" evidence="5">
    <location>
        <begin position="251"/>
        <end position="269"/>
    </location>
</feature>
<dbReference type="AlphaFoldDB" id="A0A7W3UG84"/>
<proteinExistence type="predicted"/>
<comment type="caution">
    <text evidence="7">The sequence shown here is derived from an EMBL/GenBank/DDBJ whole genome shotgun (WGS) entry which is preliminary data.</text>
</comment>
<feature type="transmembrane region" description="Helical" evidence="5">
    <location>
        <begin position="180"/>
        <end position="198"/>
    </location>
</feature>
<keyword evidence="2 5" id="KW-0812">Transmembrane</keyword>
<feature type="transmembrane region" description="Helical" evidence="5">
    <location>
        <begin position="9"/>
        <end position="29"/>
    </location>
</feature>
<evidence type="ECO:0000256" key="1">
    <source>
        <dbReference type="ARBA" id="ARBA00004141"/>
    </source>
</evidence>
<dbReference type="GO" id="GO:0016020">
    <property type="term" value="C:membrane"/>
    <property type="evidence" value="ECO:0007669"/>
    <property type="project" value="UniProtKB-SubCell"/>
</dbReference>
<dbReference type="InterPro" id="IPR051533">
    <property type="entry name" value="WaaL-like"/>
</dbReference>
<name>A0A7W3UG84_9LACO</name>